<dbReference type="eggNOG" id="COG1261">
    <property type="taxonomic scope" value="Bacteria"/>
</dbReference>
<dbReference type="InterPro" id="IPR017585">
    <property type="entry name" value="SAF_FlgA"/>
</dbReference>
<dbReference type="GO" id="GO:0044780">
    <property type="term" value="P:bacterial-type flagellum assembly"/>
    <property type="evidence" value="ECO:0007669"/>
    <property type="project" value="InterPro"/>
</dbReference>
<dbReference type="Pfam" id="PF13144">
    <property type="entry name" value="ChapFlgA"/>
    <property type="match status" value="1"/>
</dbReference>
<dbReference type="AlphaFoldDB" id="A0A074U104"/>
<dbReference type="PANTHER" id="PTHR36307:SF1">
    <property type="entry name" value="FLAGELLA BASAL BODY P-RING FORMATION PROTEIN FLGA"/>
    <property type="match status" value="1"/>
</dbReference>
<name>A0A074U104_9RHOB</name>
<feature type="signal peptide" evidence="1">
    <location>
        <begin position="1"/>
        <end position="22"/>
    </location>
</feature>
<organism evidence="3 4">
    <name type="scientific">Thioclava dalianensis</name>
    <dbReference type="NCBI Taxonomy" id="1185766"/>
    <lineage>
        <taxon>Bacteria</taxon>
        <taxon>Pseudomonadati</taxon>
        <taxon>Pseudomonadota</taxon>
        <taxon>Alphaproteobacteria</taxon>
        <taxon>Rhodobacterales</taxon>
        <taxon>Paracoccaceae</taxon>
        <taxon>Thioclava</taxon>
    </lineage>
</organism>
<dbReference type="Proteomes" id="UP000027725">
    <property type="component" value="Unassembled WGS sequence"/>
</dbReference>
<keyword evidence="1" id="KW-0732">Signal</keyword>
<keyword evidence="1" id="KW-0574">Periplasm</keyword>
<evidence type="ECO:0000256" key="1">
    <source>
        <dbReference type="RuleBase" id="RU362063"/>
    </source>
</evidence>
<accession>A0A074U104</accession>
<gene>
    <name evidence="3" type="ORF">DL1_12400</name>
</gene>
<dbReference type="RefSeq" id="WP_038068823.1">
    <property type="nucleotide sequence ID" value="NZ_FOVB01000016.1"/>
</dbReference>
<proteinExistence type="inferred from homology"/>
<dbReference type="NCBIfam" id="TIGR03170">
    <property type="entry name" value="flgA_cterm"/>
    <property type="match status" value="1"/>
</dbReference>
<comment type="similarity">
    <text evidence="1">Belongs to the FlgA family.</text>
</comment>
<dbReference type="OrthoDB" id="8561436at2"/>
<dbReference type="CDD" id="cd11614">
    <property type="entry name" value="SAF_CpaB_FlgA_like"/>
    <property type="match status" value="1"/>
</dbReference>
<feature type="chain" id="PRO_5005104420" description="Flagella basal body P-ring formation protein FlgA" evidence="1">
    <location>
        <begin position="23"/>
        <end position="229"/>
    </location>
</feature>
<comment type="subcellular location">
    <subcellularLocation>
        <location evidence="1">Periplasm</location>
    </subcellularLocation>
</comment>
<keyword evidence="4" id="KW-1185">Reference proteome</keyword>
<evidence type="ECO:0000313" key="4">
    <source>
        <dbReference type="Proteomes" id="UP000027725"/>
    </source>
</evidence>
<dbReference type="InterPro" id="IPR039246">
    <property type="entry name" value="Flagellar_FlgA"/>
</dbReference>
<feature type="domain" description="Flagella basal body P-ring formation protein FlgA SAF" evidence="2">
    <location>
        <begin position="99"/>
        <end position="215"/>
    </location>
</feature>
<dbReference type="Gene3D" id="2.30.30.760">
    <property type="match status" value="1"/>
</dbReference>
<dbReference type="EMBL" id="JHEH01000036">
    <property type="protein sequence ID" value="KEP68342.1"/>
    <property type="molecule type" value="Genomic_DNA"/>
</dbReference>
<comment type="function">
    <text evidence="1">Involved in the assembly process of the P-ring formation. It may associate with FlgF on the rod constituting a structure essential for the P-ring assembly or may act as a modulator protein for the P-ring assembly.</text>
</comment>
<dbReference type="GO" id="GO:0042597">
    <property type="term" value="C:periplasmic space"/>
    <property type="evidence" value="ECO:0007669"/>
    <property type="project" value="UniProtKB-SubCell"/>
</dbReference>
<evidence type="ECO:0000259" key="2">
    <source>
        <dbReference type="Pfam" id="PF13144"/>
    </source>
</evidence>
<dbReference type="PANTHER" id="PTHR36307">
    <property type="entry name" value="FLAGELLA BASAL BODY P-RING FORMATION PROTEIN FLGA"/>
    <property type="match status" value="1"/>
</dbReference>
<keyword evidence="1" id="KW-1005">Bacterial flagellum biogenesis</keyword>
<reference evidence="3 4" key="1">
    <citation type="submission" date="2014-03" db="EMBL/GenBank/DDBJ databases">
        <title>The draft genome sequence of Thioclava dalianensis DLFJ1-1.</title>
        <authorList>
            <person name="Lai Q."/>
            <person name="Shao Z."/>
        </authorList>
    </citation>
    <scope>NUCLEOTIDE SEQUENCE [LARGE SCALE GENOMIC DNA]</scope>
    <source>
        <strain evidence="3 4">DLFJ1-1</strain>
    </source>
</reference>
<dbReference type="STRING" id="1185766.SAMN05216224_11629"/>
<sequence>MMRREAFLIGALAMFGSSAAGATTLEPAAAIETAIRSQLHGKSAQIMANGGAMMPACQTALSVKWLPSGSDDFRTAAVSCAAPSWTIYAGVKIATQQTALIATRAIAAGGVIDTTDTAMAKVAGASLHGTALSDDALTDAPRTTRAIAAGAPITREMTDLTTVMQAGETATVQVNLAGLSVTATGKVLQDGAVGDAIAVENAATHRRLTATIVRRAPARPGTFVLVPQH</sequence>
<protein>
    <recommendedName>
        <fullName evidence="1">Flagella basal body P-ring formation protein FlgA</fullName>
    </recommendedName>
</protein>
<evidence type="ECO:0000313" key="3">
    <source>
        <dbReference type="EMBL" id="KEP68342.1"/>
    </source>
</evidence>
<comment type="caution">
    <text evidence="3">The sequence shown here is derived from an EMBL/GenBank/DDBJ whole genome shotgun (WGS) entry which is preliminary data.</text>
</comment>